<dbReference type="EMBL" id="MVOH01000014">
    <property type="protein sequence ID" value="PAU67381.1"/>
    <property type="molecule type" value="Genomic_DNA"/>
</dbReference>
<dbReference type="RefSeq" id="WP_095615105.1">
    <property type="nucleotide sequence ID" value="NZ_MVOH01000014.1"/>
</dbReference>
<comment type="caution">
    <text evidence="1">The sequence shown here is derived from an EMBL/GenBank/DDBJ whole genome shotgun (WGS) entry which is preliminary data.</text>
</comment>
<dbReference type="OrthoDB" id="3231208at2"/>
<evidence type="ECO:0000313" key="1">
    <source>
        <dbReference type="EMBL" id="PAU67381.1"/>
    </source>
</evidence>
<reference evidence="1 2" key="1">
    <citation type="journal article" date="2017" name="ISME J.">
        <title>Unveiling bifidobacterial biogeography across the mammalian branch of the tree of life.</title>
        <authorList>
            <person name="Milani C."/>
            <person name="Mangifesta M."/>
            <person name="Mancabelli L."/>
            <person name="Lugli G.A."/>
            <person name="James K."/>
            <person name="Duranti S."/>
            <person name="Turroni F."/>
            <person name="Ferrario C."/>
            <person name="Ossiprandi M.C."/>
            <person name="van Sinderen D."/>
            <person name="Ventura M."/>
        </authorList>
    </citation>
    <scope>NUCLEOTIDE SEQUENCE [LARGE SCALE GENOMIC DNA]</scope>
    <source>
        <strain evidence="2">Ham19E</strain>
    </source>
</reference>
<evidence type="ECO:0000313" key="2">
    <source>
        <dbReference type="Proteomes" id="UP000218399"/>
    </source>
</evidence>
<proteinExistence type="predicted"/>
<name>A0A2A2EED0_9BIFI</name>
<sequence length="261" mass="29946">MNNAYNDIDGHGEGFIWVGDTSRPDAVEQVQRSFNEQLAHAAEQFRITGFKDFSTLECNKYGWPSAFLLLRRDWHDSRMRIQHDTLKEIAFNMAALRSLTPVNSVSTGDFVVRFLDEGGLDEHRILTNVQRTNVLHRHGFLTDDYNKREGCALALNCVRTGFTLALPSESVVVWKTDDNGLIIDLGIYDAVSLRMQMRAYPQLFDKGSMLSDDDMERDITDCLNVLNLIRDAHLNPQEVPQEQLLFLPPHALNKRYEPQQY</sequence>
<dbReference type="Proteomes" id="UP000218399">
    <property type="component" value="Unassembled WGS sequence"/>
</dbReference>
<organism evidence="1 2">
    <name type="scientific">Bifidobacterium criceti</name>
    <dbReference type="NCBI Taxonomy" id="1960969"/>
    <lineage>
        <taxon>Bacteria</taxon>
        <taxon>Bacillati</taxon>
        <taxon>Actinomycetota</taxon>
        <taxon>Actinomycetes</taxon>
        <taxon>Bifidobacteriales</taxon>
        <taxon>Bifidobacteriaceae</taxon>
        <taxon>Bifidobacterium</taxon>
    </lineage>
</organism>
<protein>
    <submittedName>
        <fullName evidence="1">Uncharacterized protein</fullName>
    </submittedName>
</protein>
<dbReference type="AlphaFoldDB" id="A0A2A2EED0"/>
<keyword evidence="2" id="KW-1185">Reference proteome</keyword>
<accession>A0A2A2EED0</accession>
<gene>
    <name evidence="1" type="ORF">B1526_1104</name>
</gene>